<reference evidence="5" key="1">
    <citation type="journal article" date="2019" name="Int. J. Syst. Evol. Microbiol.">
        <title>The Global Catalogue of Microorganisms (GCM) 10K type strain sequencing project: providing services to taxonomists for standard genome sequencing and annotation.</title>
        <authorList>
            <consortium name="The Broad Institute Genomics Platform"/>
            <consortium name="The Broad Institute Genome Sequencing Center for Infectious Disease"/>
            <person name="Wu L."/>
            <person name="Ma J."/>
        </authorList>
    </citation>
    <scope>NUCLEOTIDE SEQUENCE [LARGE SCALE GENOMIC DNA]</scope>
    <source>
        <strain evidence="5">CCUG 36956</strain>
    </source>
</reference>
<dbReference type="Pfam" id="PF17929">
    <property type="entry name" value="TetR_C_34"/>
    <property type="match status" value="1"/>
</dbReference>
<dbReference type="Pfam" id="PF00440">
    <property type="entry name" value="TetR_N"/>
    <property type="match status" value="1"/>
</dbReference>
<evidence type="ECO:0000313" key="4">
    <source>
        <dbReference type="EMBL" id="MFC6010800.1"/>
    </source>
</evidence>
<dbReference type="RefSeq" id="WP_378601213.1">
    <property type="nucleotide sequence ID" value="NZ_JBHSQN010000002.1"/>
</dbReference>
<gene>
    <name evidence="4" type="ORF">ACFP3H_07020</name>
</gene>
<dbReference type="Proteomes" id="UP001596223">
    <property type="component" value="Unassembled WGS sequence"/>
</dbReference>
<evidence type="ECO:0000259" key="3">
    <source>
        <dbReference type="PROSITE" id="PS50977"/>
    </source>
</evidence>
<dbReference type="PROSITE" id="PS50977">
    <property type="entry name" value="HTH_TETR_2"/>
    <property type="match status" value="1"/>
</dbReference>
<dbReference type="InterPro" id="IPR041483">
    <property type="entry name" value="TetR_C_34"/>
</dbReference>
<name>A0ABW1JP45_9NOCA</name>
<dbReference type="InterPro" id="IPR050109">
    <property type="entry name" value="HTH-type_TetR-like_transc_reg"/>
</dbReference>
<proteinExistence type="predicted"/>
<protein>
    <submittedName>
        <fullName evidence="4">TetR family transcriptional regulator</fullName>
    </submittedName>
</protein>
<evidence type="ECO:0000256" key="1">
    <source>
        <dbReference type="ARBA" id="ARBA00023125"/>
    </source>
</evidence>
<dbReference type="InterPro" id="IPR009057">
    <property type="entry name" value="Homeodomain-like_sf"/>
</dbReference>
<dbReference type="SUPFAM" id="SSF46689">
    <property type="entry name" value="Homeodomain-like"/>
    <property type="match status" value="1"/>
</dbReference>
<dbReference type="Gene3D" id="1.10.357.10">
    <property type="entry name" value="Tetracycline Repressor, domain 2"/>
    <property type="match status" value="1"/>
</dbReference>
<feature type="DNA-binding region" description="H-T-H motif" evidence="2">
    <location>
        <begin position="37"/>
        <end position="56"/>
    </location>
</feature>
<keyword evidence="1 2" id="KW-0238">DNA-binding</keyword>
<organism evidence="4 5">
    <name type="scientific">Nocardia lasii</name>
    <dbReference type="NCBI Taxonomy" id="1616107"/>
    <lineage>
        <taxon>Bacteria</taxon>
        <taxon>Bacillati</taxon>
        <taxon>Actinomycetota</taxon>
        <taxon>Actinomycetes</taxon>
        <taxon>Mycobacteriales</taxon>
        <taxon>Nocardiaceae</taxon>
        <taxon>Nocardia</taxon>
    </lineage>
</organism>
<comment type="caution">
    <text evidence="4">The sequence shown here is derived from an EMBL/GenBank/DDBJ whole genome shotgun (WGS) entry which is preliminary data.</text>
</comment>
<dbReference type="PANTHER" id="PTHR30055:SF226">
    <property type="entry name" value="HTH-TYPE TRANSCRIPTIONAL REGULATOR PKSA"/>
    <property type="match status" value="1"/>
</dbReference>
<evidence type="ECO:0000313" key="5">
    <source>
        <dbReference type="Proteomes" id="UP001596223"/>
    </source>
</evidence>
<dbReference type="EMBL" id="JBHSQN010000002">
    <property type="protein sequence ID" value="MFC6010800.1"/>
    <property type="molecule type" value="Genomic_DNA"/>
</dbReference>
<evidence type="ECO:0000256" key="2">
    <source>
        <dbReference type="PROSITE-ProRule" id="PRU00335"/>
    </source>
</evidence>
<feature type="domain" description="HTH tetR-type" evidence="3">
    <location>
        <begin position="14"/>
        <end position="74"/>
    </location>
</feature>
<sequence length="224" mass="24200">MTTFQRARSEEQRETRRLSILATATTMLAEMPVSAISLNELSRRVGLAKSNVLRYFESREAVLLEVLATMARDFLIELVEQLPDRVDDADPTPVRIKATAAALADSFAAHGKLCELLSVQASILDHNISAEVAAHYKRGAQDALAGLATVLRTVLPELDDAHAAEAATMTIVLVGALWTQTHPGPAVLAAYEADPDLVFLPPFAVAFERALTVFLAGLLADPDR</sequence>
<accession>A0ABW1JP45</accession>
<dbReference type="PANTHER" id="PTHR30055">
    <property type="entry name" value="HTH-TYPE TRANSCRIPTIONAL REGULATOR RUTR"/>
    <property type="match status" value="1"/>
</dbReference>
<keyword evidence="5" id="KW-1185">Reference proteome</keyword>
<dbReference type="InterPro" id="IPR001647">
    <property type="entry name" value="HTH_TetR"/>
</dbReference>